<keyword evidence="2" id="KW-1185">Reference proteome</keyword>
<reference evidence="1" key="1">
    <citation type="submission" date="2021-06" db="EMBL/GenBank/DDBJ databases">
        <authorList>
            <person name="Kallberg Y."/>
            <person name="Tangrot J."/>
            <person name="Rosling A."/>
        </authorList>
    </citation>
    <scope>NUCLEOTIDE SEQUENCE</scope>
    <source>
        <strain evidence="1">CL356</strain>
    </source>
</reference>
<evidence type="ECO:0000313" key="2">
    <source>
        <dbReference type="Proteomes" id="UP000789525"/>
    </source>
</evidence>
<feature type="non-terminal residue" evidence="1">
    <location>
        <position position="1"/>
    </location>
</feature>
<organism evidence="1 2">
    <name type="scientific">Acaulospora colombiana</name>
    <dbReference type="NCBI Taxonomy" id="27376"/>
    <lineage>
        <taxon>Eukaryota</taxon>
        <taxon>Fungi</taxon>
        <taxon>Fungi incertae sedis</taxon>
        <taxon>Mucoromycota</taxon>
        <taxon>Glomeromycotina</taxon>
        <taxon>Glomeromycetes</taxon>
        <taxon>Diversisporales</taxon>
        <taxon>Acaulosporaceae</taxon>
        <taxon>Acaulospora</taxon>
    </lineage>
</organism>
<dbReference type="EMBL" id="CAJVPT010040249">
    <property type="protein sequence ID" value="CAG8724941.1"/>
    <property type="molecule type" value="Genomic_DNA"/>
</dbReference>
<dbReference type="Proteomes" id="UP000789525">
    <property type="component" value="Unassembled WGS sequence"/>
</dbReference>
<sequence>PEFLDDLLFDTPRRSNMNMSSRISAISQKLDLPLNHNMVETVVNSLEWLSLIQTQDTPLQISQKFKNPISPLDLFCVLLQDKLKYNPGERDLLETKTSTLTSYGSFGSYTAMAKTVGLPAAMAAEMIARGGIPDKGVLTPTLPHIYNPILEKLDEEGIKIVESVSSKSMNDKLAWNGSGIWI</sequence>
<comment type="caution">
    <text evidence="1">The sequence shown here is derived from an EMBL/GenBank/DDBJ whole genome shotgun (WGS) entry which is preliminary data.</text>
</comment>
<evidence type="ECO:0000313" key="1">
    <source>
        <dbReference type="EMBL" id="CAG8724941.1"/>
    </source>
</evidence>
<gene>
    <name evidence="1" type="ORF">ACOLOM_LOCUS11317</name>
</gene>
<name>A0ACA9PX80_9GLOM</name>
<protein>
    <submittedName>
        <fullName evidence="1">13586_t:CDS:1</fullName>
    </submittedName>
</protein>
<proteinExistence type="predicted"/>
<accession>A0ACA9PX80</accession>